<dbReference type="EMBL" id="JABCIY010000148">
    <property type="protein sequence ID" value="KAF7192225.1"/>
    <property type="molecule type" value="Genomic_DNA"/>
</dbReference>
<organism evidence="2 3">
    <name type="scientific">Pseudocercospora fuligena</name>
    <dbReference type="NCBI Taxonomy" id="685502"/>
    <lineage>
        <taxon>Eukaryota</taxon>
        <taxon>Fungi</taxon>
        <taxon>Dikarya</taxon>
        <taxon>Ascomycota</taxon>
        <taxon>Pezizomycotina</taxon>
        <taxon>Dothideomycetes</taxon>
        <taxon>Dothideomycetidae</taxon>
        <taxon>Mycosphaerellales</taxon>
        <taxon>Mycosphaerellaceae</taxon>
        <taxon>Pseudocercospora</taxon>
    </lineage>
</organism>
<keyword evidence="3" id="KW-1185">Reference proteome</keyword>
<dbReference type="Gene3D" id="1.25.40.20">
    <property type="entry name" value="Ankyrin repeat-containing domain"/>
    <property type="match status" value="1"/>
</dbReference>
<protein>
    <submittedName>
        <fullName evidence="2">Integrin-linked protein kinase-like pat-4</fullName>
    </submittedName>
</protein>
<keyword evidence="1" id="KW-0040">ANK repeat</keyword>
<keyword evidence="2" id="KW-0401">Integrin</keyword>
<dbReference type="AlphaFoldDB" id="A0A8H6RI30"/>
<evidence type="ECO:0000313" key="2">
    <source>
        <dbReference type="EMBL" id="KAF7192225.1"/>
    </source>
</evidence>
<dbReference type="InterPro" id="IPR036770">
    <property type="entry name" value="Ankyrin_rpt-contain_sf"/>
</dbReference>
<keyword evidence="2" id="KW-0808">Transferase</keyword>
<evidence type="ECO:0000313" key="3">
    <source>
        <dbReference type="Proteomes" id="UP000660729"/>
    </source>
</evidence>
<sequence length="326" mass="35773">MNVTVQQDGVELSNYSLALAAIPEDYRLMSRRILTWIAIASRPLTILELADACTIDWRMQPAVDETRSEYAYLTLRLLESSGLVHMGSLPAGHKHKRFHRDTGCGQLVDDSFRDYLKSEDAIPDFRIDIGQAHFEMAQDCIAYLCQFYTAERSGRARPDGSSNHFLRYAVQHWDDHQRKAEQALDDRACLGLVEAFLMDDQMRADWVRPRPSTDDESGIGSALYWSCALGLPATTERLLARGYHVDEVGGDDGTAIQVAAGRGRSGIVERLLAVGANISHDQGHGGTALQAACTRGVVAVVVMLLNAGADVNAGSSRARDSPLTIL</sequence>
<dbReference type="SMART" id="SM00248">
    <property type="entry name" value="ANK"/>
    <property type="match status" value="2"/>
</dbReference>
<dbReference type="PANTHER" id="PTHR10039:SF14">
    <property type="entry name" value="NACHT DOMAIN-CONTAINING PROTEIN"/>
    <property type="match status" value="1"/>
</dbReference>
<comment type="caution">
    <text evidence="2">The sequence shown here is derived from an EMBL/GenBank/DDBJ whole genome shotgun (WGS) entry which is preliminary data.</text>
</comment>
<accession>A0A8H6RI30</accession>
<feature type="repeat" description="ANK" evidence="1">
    <location>
        <begin position="284"/>
        <end position="316"/>
    </location>
</feature>
<gene>
    <name evidence="2" type="ORF">HII31_06257</name>
</gene>
<dbReference type="Proteomes" id="UP000660729">
    <property type="component" value="Unassembled WGS sequence"/>
</dbReference>
<name>A0A8H6RI30_9PEZI</name>
<dbReference type="SUPFAM" id="SSF48403">
    <property type="entry name" value="Ankyrin repeat"/>
    <property type="match status" value="1"/>
</dbReference>
<evidence type="ECO:0000256" key="1">
    <source>
        <dbReference type="PROSITE-ProRule" id="PRU00023"/>
    </source>
</evidence>
<dbReference type="GO" id="GO:0007229">
    <property type="term" value="P:integrin-mediated signaling pathway"/>
    <property type="evidence" value="ECO:0007669"/>
    <property type="project" value="UniProtKB-KW"/>
</dbReference>
<dbReference type="Pfam" id="PF12796">
    <property type="entry name" value="Ank_2"/>
    <property type="match status" value="1"/>
</dbReference>
<dbReference type="PROSITE" id="PS50297">
    <property type="entry name" value="ANK_REP_REGION"/>
    <property type="match status" value="1"/>
</dbReference>
<proteinExistence type="predicted"/>
<dbReference type="PANTHER" id="PTHR10039">
    <property type="entry name" value="AMELOGENIN"/>
    <property type="match status" value="1"/>
</dbReference>
<dbReference type="GO" id="GO:0016301">
    <property type="term" value="F:kinase activity"/>
    <property type="evidence" value="ECO:0007669"/>
    <property type="project" value="UniProtKB-KW"/>
</dbReference>
<dbReference type="OrthoDB" id="4772757at2759"/>
<feature type="repeat" description="ANK" evidence="1">
    <location>
        <begin position="251"/>
        <end position="283"/>
    </location>
</feature>
<dbReference type="PROSITE" id="PS50088">
    <property type="entry name" value="ANK_REPEAT"/>
    <property type="match status" value="2"/>
</dbReference>
<reference evidence="2" key="1">
    <citation type="submission" date="2020-04" db="EMBL/GenBank/DDBJ databases">
        <title>Draft genome resource of the tomato pathogen Pseudocercospora fuligena.</title>
        <authorList>
            <person name="Zaccaron A."/>
        </authorList>
    </citation>
    <scope>NUCLEOTIDE SEQUENCE</scope>
    <source>
        <strain evidence="2">PF001</strain>
    </source>
</reference>
<keyword evidence="2" id="KW-0418">Kinase</keyword>
<dbReference type="InterPro" id="IPR002110">
    <property type="entry name" value="Ankyrin_rpt"/>
</dbReference>